<reference evidence="12" key="1">
    <citation type="submission" date="2022-10" db="EMBL/GenBank/DDBJ databases">
        <title>Catenovulum adriacola sp. nov. isolated in the Harbour of Susak.</title>
        <authorList>
            <person name="Schoch T."/>
            <person name="Reich S.J."/>
            <person name="Stoeferle S."/>
            <person name="Flaiz M."/>
            <person name="Kazda M."/>
            <person name="Riedel C.U."/>
            <person name="Duerre P."/>
        </authorList>
    </citation>
    <scope>NUCLEOTIDE SEQUENCE</scope>
    <source>
        <strain evidence="12">TS8</strain>
    </source>
</reference>
<dbReference type="RefSeq" id="WP_268074968.1">
    <property type="nucleotide sequence ID" value="NZ_CP109965.1"/>
</dbReference>
<evidence type="ECO:0000259" key="10">
    <source>
        <dbReference type="Pfam" id="PF06144"/>
    </source>
</evidence>
<dbReference type="Proteomes" id="UP001163726">
    <property type="component" value="Chromosome"/>
</dbReference>
<accession>A0ABY7AM30</accession>
<dbReference type="PANTHER" id="PTHR34388">
    <property type="entry name" value="DNA POLYMERASE III SUBUNIT DELTA"/>
    <property type="match status" value="1"/>
</dbReference>
<keyword evidence="5" id="KW-0235">DNA replication</keyword>
<evidence type="ECO:0000256" key="1">
    <source>
        <dbReference type="ARBA" id="ARBA00012417"/>
    </source>
</evidence>
<dbReference type="PANTHER" id="PTHR34388:SF1">
    <property type="entry name" value="DNA POLYMERASE III SUBUNIT DELTA"/>
    <property type="match status" value="1"/>
</dbReference>
<dbReference type="Pfam" id="PF06144">
    <property type="entry name" value="DNA_pol3_delta"/>
    <property type="match status" value="1"/>
</dbReference>
<keyword evidence="4 12" id="KW-0548">Nucleotidyltransferase</keyword>
<evidence type="ECO:0000256" key="6">
    <source>
        <dbReference type="ARBA" id="ARBA00022932"/>
    </source>
</evidence>
<dbReference type="InterPro" id="IPR010372">
    <property type="entry name" value="DNA_pol3_delta_N"/>
</dbReference>
<dbReference type="InterPro" id="IPR032780">
    <property type="entry name" value="DNA_pol3_delt_C"/>
</dbReference>
<dbReference type="Gene3D" id="1.20.272.10">
    <property type="match status" value="1"/>
</dbReference>
<dbReference type="InterPro" id="IPR027417">
    <property type="entry name" value="P-loop_NTPase"/>
</dbReference>
<evidence type="ECO:0000313" key="12">
    <source>
        <dbReference type="EMBL" id="WAJ70618.1"/>
    </source>
</evidence>
<evidence type="ECO:0000256" key="2">
    <source>
        <dbReference type="ARBA" id="ARBA00017703"/>
    </source>
</evidence>
<dbReference type="Gene3D" id="1.10.8.60">
    <property type="match status" value="1"/>
</dbReference>
<dbReference type="Pfam" id="PF14840">
    <property type="entry name" value="DNA_pol3_delt_C"/>
    <property type="match status" value="1"/>
</dbReference>
<organism evidence="12 13">
    <name type="scientific">Catenovulum adriaticum</name>
    <dbReference type="NCBI Taxonomy" id="2984846"/>
    <lineage>
        <taxon>Bacteria</taxon>
        <taxon>Pseudomonadati</taxon>
        <taxon>Pseudomonadota</taxon>
        <taxon>Gammaproteobacteria</taxon>
        <taxon>Alteromonadales</taxon>
        <taxon>Alteromonadaceae</taxon>
        <taxon>Catenovulum</taxon>
    </lineage>
</organism>
<dbReference type="GO" id="GO:0003887">
    <property type="term" value="F:DNA-directed DNA polymerase activity"/>
    <property type="evidence" value="ECO:0007669"/>
    <property type="project" value="UniProtKB-EC"/>
</dbReference>
<evidence type="ECO:0000256" key="7">
    <source>
        <dbReference type="ARBA" id="ARBA00034754"/>
    </source>
</evidence>
<keyword evidence="3 12" id="KW-0808">Transferase</keyword>
<comment type="catalytic activity">
    <reaction evidence="8">
        <text>DNA(n) + a 2'-deoxyribonucleoside 5'-triphosphate = DNA(n+1) + diphosphate</text>
        <dbReference type="Rhea" id="RHEA:22508"/>
        <dbReference type="Rhea" id="RHEA-COMP:17339"/>
        <dbReference type="Rhea" id="RHEA-COMP:17340"/>
        <dbReference type="ChEBI" id="CHEBI:33019"/>
        <dbReference type="ChEBI" id="CHEBI:61560"/>
        <dbReference type="ChEBI" id="CHEBI:173112"/>
        <dbReference type="EC" id="2.7.7.7"/>
    </reaction>
</comment>
<keyword evidence="13" id="KW-1185">Reference proteome</keyword>
<feature type="domain" description="DNA polymerase III delta N-terminal" evidence="10">
    <location>
        <begin position="21"/>
        <end position="133"/>
    </location>
</feature>
<name>A0ABY7AM30_9ALTE</name>
<keyword evidence="6" id="KW-0239">DNA-directed DNA polymerase</keyword>
<dbReference type="CDD" id="cd18138">
    <property type="entry name" value="HLD_clamp_pol_III_delta"/>
    <property type="match status" value="1"/>
</dbReference>
<dbReference type="GO" id="GO:0016787">
    <property type="term" value="F:hydrolase activity"/>
    <property type="evidence" value="ECO:0007669"/>
    <property type="project" value="UniProtKB-KW"/>
</dbReference>
<dbReference type="InterPro" id="IPR008921">
    <property type="entry name" value="DNA_pol3_clamp-load_cplx_C"/>
</dbReference>
<evidence type="ECO:0000259" key="11">
    <source>
        <dbReference type="Pfam" id="PF14840"/>
    </source>
</evidence>
<dbReference type="SUPFAM" id="SSF48019">
    <property type="entry name" value="post-AAA+ oligomerization domain-like"/>
    <property type="match status" value="1"/>
</dbReference>
<evidence type="ECO:0000256" key="4">
    <source>
        <dbReference type="ARBA" id="ARBA00022695"/>
    </source>
</evidence>
<comment type="similarity">
    <text evidence="7">Belongs to the DNA polymerase HolA subunit family.</text>
</comment>
<protein>
    <recommendedName>
        <fullName evidence="2 9">DNA polymerase III subunit delta</fullName>
        <ecNumber evidence="1 9">2.7.7.7</ecNumber>
    </recommendedName>
</protein>
<proteinExistence type="inferred from homology"/>
<dbReference type="SUPFAM" id="SSF52540">
    <property type="entry name" value="P-loop containing nucleoside triphosphate hydrolases"/>
    <property type="match status" value="1"/>
</dbReference>
<evidence type="ECO:0000256" key="5">
    <source>
        <dbReference type="ARBA" id="ARBA00022705"/>
    </source>
</evidence>
<dbReference type="EMBL" id="CP109965">
    <property type="protein sequence ID" value="WAJ70618.1"/>
    <property type="molecule type" value="Genomic_DNA"/>
</dbReference>
<dbReference type="Gene3D" id="3.40.50.300">
    <property type="entry name" value="P-loop containing nucleotide triphosphate hydrolases"/>
    <property type="match status" value="1"/>
</dbReference>
<sequence length="349" mass="40095">MRVYFNQLETQLKQPLPNLILLFGDEPYQQQLALDKIRAECLAQQIDERLVFQADDKFNWQQIMDEALALSLFSSRKLIEVELPTAKPGRSGSAFLQEWAALADNEHTLLLWGGKLGAEQTKSKWFKTTEKTSWFIPVYDIERHNLPNWFNQQCQQHQVQLTPDALHLMCDLYEGNLLSGAQEVSRLSLIYPEQLIDIDQIKAVASDQSRFTVFQLADDLLKNNRQKVVQILTRLQGEDLEPVIVTWLLQREAETLALLAIAQANGQFDAECKKQRVWDNRKGAYRQALARLNLSMIEQILKAIGQFEVDYKSTGLKAPYIQLAHICALFSGDPVLFNFNQIMLENDLD</sequence>
<feature type="domain" description="DNA polymerase III subunit delta C-terminal" evidence="11">
    <location>
        <begin position="214"/>
        <end position="321"/>
    </location>
</feature>
<dbReference type="NCBIfam" id="TIGR01128">
    <property type="entry name" value="holA"/>
    <property type="match status" value="1"/>
</dbReference>
<evidence type="ECO:0000256" key="8">
    <source>
        <dbReference type="ARBA" id="ARBA00049244"/>
    </source>
</evidence>
<gene>
    <name evidence="12" type="primary">holA</name>
    <name evidence="12" type="ORF">OLW01_02025</name>
</gene>
<dbReference type="InterPro" id="IPR005790">
    <property type="entry name" value="DNA_polIII_delta"/>
</dbReference>
<dbReference type="EC" id="2.7.7.7" evidence="1 9"/>
<keyword evidence="12" id="KW-0378">Hydrolase</keyword>
<evidence type="ECO:0000256" key="3">
    <source>
        <dbReference type="ARBA" id="ARBA00022679"/>
    </source>
</evidence>
<evidence type="ECO:0000256" key="9">
    <source>
        <dbReference type="NCBIfam" id="TIGR01128"/>
    </source>
</evidence>
<evidence type="ECO:0000313" key="13">
    <source>
        <dbReference type="Proteomes" id="UP001163726"/>
    </source>
</evidence>